<dbReference type="Proteomes" id="UP000294739">
    <property type="component" value="Unassembled WGS sequence"/>
</dbReference>
<feature type="transmembrane region" description="Helical" evidence="7">
    <location>
        <begin position="433"/>
        <end position="451"/>
    </location>
</feature>
<dbReference type="RefSeq" id="WP_131895523.1">
    <property type="nucleotide sequence ID" value="NZ_SMKZ01000018.1"/>
</dbReference>
<dbReference type="InterPro" id="IPR011701">
    <property type="entry name" value="MFS"/>
</dbReference>
<evidence type="ECO:0000259" key="8">
    <source>
        <dbReference type="PROSITE" id="PS50850"/>
    </source>
</evidence>
<dbReference type="CDD" id="cd17321">
    <property type="entry name" value="MFS_MMR_MDR_like"/>
    <property type="match status" value="1"/>
</dbReference>
<evidence type="ECO:0000313" key="9">
    <source>
        <dbReference type="EMBL" id="TDE09456.1"/>
    </source>
</evidence>
<keyword evidence="3" id="KW-1003">Cell membrane</keyword>
<protein>
    <submittedName>
        <fullName evidence="9">MFS transporter</fullName>
    </submittedName>
</protein>
<evidence type="ECO:0000256" key="4">
    <source>
        <dbReference type="ARBA" id="ARBA00022692"/>
    </source>
</evidence>
<dbReference type="SUPFAM" id="SSF103473">
    <property type="entry name" value="MFS general substrate transporter"/>
    <property type="match status" value="1"/>
</dbReference>
<dbReference type="Pfam" id="PF07690">
    <property type="entry name" value="MFS_1"/>
    <property type="match status" value="1"/>
</dbReference>
<evidence type="ECO:0000256" key="7">
    <source>
        <dbReference type="SAM" id="Phobius"/>
    </source>
</evidence>
<feature type="transmembrane region" description="Helical" evidence="7">
    <location>
        <begin position="137"/>
        <end position="161"/>
    </location>
</feature>
<evidence type="ECO:0000256" key="6">
    <source>
        <dbReference type="ARBA" id="ARBA00023136"/>
    </source>
</evidence>
<keyword evidence="10" id="KW-1185">Reference proteome</keyword>
<keyword evidence="5 7" id="KW-1133">Transmembrane helix</keyword>
<proteinExistence type="predicted"/>
<evidence type="ECO:0000256" key="5">
    <source>
        <dbReference type="ARBA" id="ARBA00022989"/>
    </source>
</evidence>
<evidence type="ECO:0000256" key="3">
    <source>
        <dbReference type="ARBA" id="ARBA00022475"/>
    </source>
</evidence>
<dbReference type="PROSITE" id="PS50850">
    <property type="entry name" value="MFS"/>
    <property type="match status" value="1"/>
</dbReference>
<feature type="transmembrane region" description="Helical" evidence="7">
    <location>
        <begin position="106"/>
        <end position="125"/>
    </location>
</feature>
<dbReference type="InParanoid" id="A0A4R5D7R8"/>
<feature type="domain" description="Major facilitator superfamily (MFS) profile" evidence="8">
    <location>
        <begin position="11"/>
        <end position="455"/>
    </location>
</feature>
<feature type="transmembrane region" description="Helical" evidence="7">
    <location>
        <begin position="336"/>
        <end position="355"/>
    </location>
</feature>
<reference evidence="9 10" key="1">
    <citation type="submission" date="2019-03" db="EMBL/GenBank/DDBJ databases">
        <title>Draft genome sequences of novel Actinobacteria.</title>
        <authorList>
            <person name="Sahin N."/>
            <person name="Ay H."/>
            <person name="Saygin H."/>
        </authorList>
    </citation>
    <scope>NUCLEOTIDE SEQUENCE [LARGE SCALE GENOMIC DNA]</scope>
    <source>
        <strain evidence="9 10">5K138</strain>
    </source>
</reference>
<dbReference type="PANTHER" id="PTHR42718:SF46">
    <property type="entry name" value="BLR6921 PROTEIN"/>
    <property type="match status" value="1"/>
</dbReference>
<dbReference type="EMBL" id="SMKZ01000018">
    <property type="protein sequence ID" value="TDE09456.1"/>
    <property type="molecule type" value="Genomic_DNA"/>
</dbReference>
<feature type="transmembrane region" description="Helical" evidence="7">
    <location>
        <begin position="270"/>
        <end position="290"/>
    </location>
</feature>
<sequence>MSNSPTRSGLVLGLLALAHFIVSVDFNIVYIALPEIGREVGFGPQSLQWVVSAYALGFGGFLLLGGRLVDRVGARRVFVAGSAWFAVASVAGLVATTPGVLVAARAGQGIGSALLFPATLALVNTRFEAGPERNRALAVWGVAGASGALAGGGAGGVLTSALGWESVFGAMIPLAAAATLAAPRLLAPDAVRRRATRAAGFDVPGAVTVTAASLLIVFGLVSGPEAGWTSARAGGAVAAGIVLLGLFVAIERRGKAPLMPPRMLANRNLVAATGLIFVLMGPVAAVHYLYTTYLQDVLGYDALAAGLGFLPQSALAMAGSWLLLPPLLRRWGVRATLVVGMVGIAVAIAAVAVGMRTDGTYWYLLPGLMMFGLFAGTAYPAVFAAVGSEVPGDEQGVASAMGSTAQQIGGAVGLAVLVAIANADPVVEGLRTAGLVAAAITAGAVVLAFALRGTRPDAGASAGDRLTSTMVEV</sequence>
<feature type="transmembrane region" description="Helical" evidence="7">
    <location>
        <begin position="302"/>
        <end position="324"/>
    </location>
</feature>
<organism evidence="9 10">
    <name type="scientific">Jiangella asiatica</name>
    <dbReference type="NCBI Taxonomy" id="2530372"/>
    <lineage>
        <taxon>Bacteria</taxon>
        <taxon>Bacillati</taxon>
        <taxon>Actinomycetota</taxon>
        <taxon>Actinomycetes</taxon>
        <taxon>Jiangellales</taxon>
        <taxon>Jiangellaceae</taxon>
        <taxon>Jiangella</taxon>
    </lineage>
</organism>
<feature type="transmembrane region" description="Helical" evidence="7">
    <location>
        <begin position="167"/>
        <end position="187"/>
    </location>
</feature>
<feature type="transmembrane region" description="Helical" evidence="7">
    <location>
        <begin position="77"/>
        <end position="100"/>
    </location>
</feature>
<keyword evidence="4 7" id="KW-0812">Transmembrane</keyword>
<gene>
    <name evidence="9" type="ORF">E1269_14115</name>
</gene>
<dbReference type="InterPro" id="IPR020846">
    <property type="entry name" value="MFS_dom"/>
</dbReference>
<dbReference type="InterPro" id="IPR036259">
    <property type="entry name" value="MFS_trans_sf"/>
</dbReference>
<feature type="transmembrane region" description="Helical" evidence="7">
    <location>
        <begin position="233"/>
        <end position="250"/>
    </location>
</feature>
<dbReference type="GO" id="GO:0022857">
    <property type="term" value="F:transmembrane transporter activity"/>
    <property type="evidence" value="ECO:0007669"/>
    <property type="project" value="InterPro"/>
</dbReference>
<evidence type="ECO:0000313" key="10">
    <source>
        <dbReference type="Proteomes" id="UP000294739"/>
    </source>
</evidence>
<dbReference type="AlphaFoldDB" id="A0A4R5D7R8"/>
<evidence type="ECO:0000256" key="1">
    <source>
        <dbReference type="ARBA" id="ARBA00004651"/>
    </source>
</evidence>
<dbReference type="Gene3D" id="1.20.1250.20">
    <property type="entry name" value="MFS general substrate transporter like domains"/>
    <property type="match status" value="1"/>
</dbReference>
<dbReference type="PANTHER" id="PTHR42718">
    <property type="entry name" value="MAJOR FACILITATOR SUPERFAMILY MULTIDRUG TRANSPORTER MFSC"/>
    <property type="match status" value="1"/>
</dbReference>
<feature type="transmembrane region" description="Helical" evidence="7">
    <location>
        <begin position="361"/>
        <end position="386"/>
    </location>
</feature>
<dbReference type="GO" id="GO:0005886">
    <property type="term" value="C:plasma membrane"/>
    <property type="evidence" value="ECO:0007669"/>
    <property type="project" value="UniProtKB-SubCell"/>
</dbReference>
<feature type="transmembrane region" description="Helical" evidence="7">
    <location>
        <begin position="47"/>
        <end position="65"/>
    </location>
</feature>
<dbReference type="OrthoDB" id="7375466at2"/>
<dbReference type="Gene3D" id="1.20.1720.10">
    <property type="entry name" value="Multidrug resistance protein D"/>
    <property type="match status" value="1"/>
</dbReference>
<evidence type="ECO:0000256" key="2">
    <source>
        <dbReference type="ARBA" id="ARBA00022448"/>
    </source>
</evidence>
<accession>A0A4R5D7R8</accession>
<name>A0A4R5D7R8_9ACTN</name>
<comment type="subcellular location">
    <subcellularLocation>
        <location evidence="1">Cell membrane</location>
        <topology evidence="1">Multi-pass membrane protein</topology>
    </subcellularLocation>
</comment>
<keyword evidence="2" id="KW-0813">Transport</keyword>
<feature type="transmembrane region" description="Helical" evidence="7">
    <location>
        <begin position="199"/>
        <end position="221"/>
    </location>
</feature>
<feature type="transmembrane region" description="Helical" evidence="7">
    <location>
        <begin position="398"/>
        <end position="421"/>
    </location>
</feature>
<comment type="caution">
    <text evidence="9">The sequence shown here is derived from an EMBL/GenBank/DDBJ whole genome shotgun (WGS) entry which is preliminary data.</text>
</comment>
<keyword evidence="6 7" id="KW-0472">Membrane</keyword>